<evidence type="ECO:0000313" key="2">
    <source>
        <dbReference type="Proteomes" id="UP000277597"/>
    </source>
</evidence>
<comment type="caution">
    <text evidence="1">The sequence shown here is derived from an EMBL/GenBank/DDBJ whole genome shotgun (WGS) entry which is preliminary data.</text>
</comment>
<protein>
    <submittedName>
        <fullName evidence="1">Uncharacterized protein</fullName>
    </submittedName>
</protein>
<reference evidence="1 2" key="1">
    <citation type="submission" date="2018-11" db="EMBL/GenBank/DDBJ databases">
        <title>Genomes From Bacteria Associated with the Canine Oral Cavity: a Test Case for Automated Genome-Based Taxonomic Assignment.</title>
        <authorList>
            <person name="Coil D.A."/>
            <person name="Jospin G."/>
            <person name="Darling A.E."/>
            <person name="Wallis C."/>
            <person name="Davis I.J."/>
            <person name="Harris S."/>
            <person name="Eisen J.A."/>
            <person name="Holcombe L.J."/>
            <person name="O'Flynn C."/>
        </authorList>
    </citation>
    <scope>NUCLEOTIDE SEQUENCE [LARGE SCALE GENOMIC DNA]</scope>
    <source>
        <strain evidence="1 2">OH953</strain>
    </source>
</reference>
<dbReference type="EMBL" id="RQZI01000018">
    <property type="protein sequence ID" value="RRC90697.1"/>
    <property type="molecule type" value="Genomic_DNA"/>
</dbReference>
<dbReference type="AlphaFoldDB" id="A0A3P1S1I5"/>
<gene>
    <name evidence="1" type="ORF">EII39_11260</name>
</gene>
<proteinExistence type="predicted"/>
<organism evidence="1 2">
    <name type="scientific">Streptococcus sanguinis</name>
    <dbReference type="NCBI Taxonomy" id="1305"/>
    <lineage>
        <taxon>Bacteria</taxon>
        <taxon>Bacillati</taxon>
        <taxon>Bacillota</taxon>
        <taxon>Bacilli</taxon>
        <taxon>Lactobacillales</taxon>
        <taxon>Streptococcaceae</taxon>
        <taxon>Streptococcus</taxon>
    </lineage>
</organism>
<dbReference type="Proteomes" id="UP000277597">
    <property type="component" value="Unassembled WGS sequence"/>
</dbReference>
<evidence type="ECO:0000313" key="1">
    <source>
        <dbReference type="EMBL" id="RRC90697.1"/>
    </source>
</evidence>
<sequence length="32" mass="3821">MIRFFAFDNDGAVNCQLAVFREILFYEVVHKK</sequence>
<accession>A0A3P1S1I5</accession>
<name>A0A3P1S1I5_STRSA</name>